<dbReference type="GO" id="GO:0004459">
    <property type="term" value="F:L-lactate dehydrogenase (NAD+) activity"/>
    <property type="evidence" value="ECO:0007669"/>
    <property type="project" value="UniProtKB-EC"/>
</dbReference>
<dbReference type="Gene3D" id="3.40.50.720">
    <property type="entry name" value="NAD(P)-binding Rossmann-like Domain"/>
    <property type="match status" value="1"/>
</dbReference>
<dbReference type="EC" id="1.1.1.27" evidence="4"/>
<dbReference type="SUPFAM" id="SSF51735">
    <property type="entry name" value="NAD(P)-binding Rossmann-fold domains"/>
    <property type="match status" value="1"/>
</dbReference>
<evidence type="ECO:0000313" key="4">
    <source>
        <dbReference type="EMBL" id="VYU40752.1"/>
    </source>
</evidence>
<dbReference type="EMBL" id="CACRUO010000053">
    <property type="protein sequence ID" value="VYU40752.1"/>
    <property type="molecule type" value="Genomic_DNA"/>
</dbReference>
<dbReference type="PANTHER" id="PTHR43128:SF16">
    <property type="entry name" value="L-LACTATE DEHYDROGENASE"/>
    <property type="match status" value="1"/>
</dbReference>
<dbReference type="InterPro" id="IPR036291">
    <property type="entry name" value="NAD(P)-bd_dom_sf"/>
</dbReference>
<dbReference type="InterPro" id="IPR015955">
    <property type="entry name" value="Lactate_DH/Glyco_Ohase_4_C"/>
</dbReference>
<accession>A0A6N3EIR5</accession>
<dbReference type="InterPro" id="IPR001236">
    <property type="entry name" value="Lactate/malate_DH_N"/>
</dbReference>
<dbReference type="InterPro" id="IPR001557">
    <property type="entry name" value="L-lactate/malate_DH"/>
</dbReference>
<dbReference type="Gene3D" id="3.90.110.10">
    <property type="entry name" value="Lactate dehydrogenase/glycoside hydrolase, family 4, C-terminal"/>
    <property type="match status" value="1"/>
</dbReference>
<keyword evidence="3" id="KW-0520">NAD</keyword>
<sequence length="317" mass="34367">MAKLGIIGVGRVGSQVLTDAQYLGHFSEIVVIDTNENLAQGEVLDHHHIQGLNHTHRTKIHVGSYQDIVDADVVIVSASAASTPDMKDRTLLTKANSVIVNDVFRQLSAVTKEAIVILISNPVDAMTYLAHQAGYPSDKVIGTGTILESARFRTLIADHYNVDPKDVEGFVLGEHGSHCVPIWSRVRIHGIELPEFEQLTGHAPIDRGAISTAIDEVAFDVFKKKGWTNSAISRAAVQLAQSILFDEHSIEPVSGLVQGAYGLVDGALSLLTLVDRNGVKQRLPIELSNEEQKQLEAAHNFIQTAIEQGEAAIQAQV</sequence>
<dbReference type="PIRSF" id="PIRSF000102">
    <property type="entry name" value="Lac_mal_DH"/>
    <property type="match status" value="1"/>
</dbReference>
<name>A0A6N3EIR5_STASI</name>
<protein>
    <submittedName>
        <fullName evidence="4">L-lactate dehydrogenase</fullName>
        <ecNumber evidence="4">1.1.1.27</ecNumber>
    </submittedName>
</protein>
<keyword evidence="2 4" id="KW-0560">Oxidoreductase</keyword>
<dbReference type="KEGG" id="ssif:AL483_08125"/>
<proteinExistence type="inferred from homology"/>
<evidence type="ECO:0000256" key="2">
    <source>
        <dbReference type="ARBA" id="ARBA00023002"/>
    </source>
</evidence>
<reference evidence="4" key="1">
    <citation type="submission" date="2019-11" db="EMBL/GenBank/DDBJ databases">
        <authorList>
            <person name="Feng L."/>
        </authorList>
    </citation>
    <scope>NUCLEOTIDE SEQUENCE</scope>
    <source>
        <strain evidence="4">SsimulansLFYP27</strain>
    </source>
</reference>
<dbReference type="Pfam" id="PF02866">
    <property type="entry name" value="Ldh_1_C"/>
    <property type="match status" value="1"/>
</dbReference>
<dbReference type="PRINTS" id="PR00086">
    <property type="entry name" value="LLDHDRGNASE"/>
</dbReference>
<evidence type="ECO:0000256" key="3">
    <source>
        <dbReference type="ARBA" id="ARBA00023027"/>
    </source>
</evidence>
<dbReference type="AlphaFoldDB" id="A0A6N3EIR5"/>
<organism evidence="4">
    <name type="scientific">Staphylococcus simulans</name>
    <dbReference type="NCBI Taxonomy" id="1286"/>
    <lineage>
        <taxon>Bacteria</taxon>
        <taxon>Bacillati</taxon>
        <taxon>Bacillota</taxon>
        <taxon>Bacilli</taxon>
        <taxon>Bacillales</taxon>
        <taxon>Staphylococcaceae</taxon>
        <taxon>Staphylococcus</taxon>
    </lineage>
</organism>
<dbReference type="GO" id="GO:0006089">
    <property type="term" value="P:lactate metabolic process"/>
    <property type="evidence" value="ECO:0007669"/>
    <property type="project" value="TreeGrafter"/>
</dbReference>
<comment type="similarity">
    <text evidence="1">Belongs to the LDH/MDH superfamily. LDH family.</text>
</comment>
<evidence type="ECO:0000256" key="1">
    <source>
        <dbReference type="ARBA" id="ARBA00006054"/>
    </source>
</evidence>
<gene>
    <name evidence="4" type="primary">ldh</name>
    <name evidence="4" type="ORF">SSLFYP27_02139</name>
</gene>
<dbReference type="PANTHER" id="PTHR43128">
    <property type="entry name" value="L-2-HYDROXYCARBOXYLATE DEHYDROGENASE (NAD(P)(+))"/>
    <property type="match status" value="1"/>
</dbReference>
<dbReference type="RefSeq" id="WP_002481487.1">
    <property type="nucleotide sequence ID" value="NZ_CACRUO010000053.1"/>
</dbReference>
<dbReference type="InterPro" id="IPR022383">
    <property type="entry name" value="Lactate/malate_DH_C"/>
</dbReference>
<dbReference type="Pfam" id="PF00056">
    <property type="entry name" value="Ldh_1_N"/>
    <property type="match status" value="1"/>
</dbReference>
<dbReference type="SUPFAM" id="SSF56327">
    <property type="entry name" value="LDH C-terminal domain-like"/>
    <property type="match status" value="1"/>
</dbReference>